<comment type="caution">
    <text evidence="1">The sequence shown here is derived from an EMBL/GenBank/DDBJ whole genome shotgun (WGS) entry which is preliminary data.</text>
</comment>
<evidence type="ECO:0000313" key="1">
    <source>
        <dbReference type="EMBL" id="KAF3496481.1"/>
    </source>
</evidence>
<protein>
    <submittedName>
        <fullName evidence="1">Uncharacterized protein</fullName>
    </submittedName>
</protein>
<name>A0ABQ7AFM0_BRACR</name>
<gene>
    <name evidence="1" type="ORF">DY000_02056724</name>
</gene>
<dbReference type="EMBL" id="QGKV02002055">
    <property type="protein sequence ID" value="KAF3496481.1"/>
    <property type="molecule type" value="Genomic_DNA"/>
</dbReference>
<organism evidence="1 2">
    <name type="scientific">Brassica cretica</name>
    <name type="common">Mustard</name>
    <dbReference type="NCBI Taxonomy" id="69181"/>
    <lineage>
        <taxon>Eukaryota</taxon>
        <taxon>Viridiplantae</taxon>
        <taxon>Streptophyta</taxon>
        <taxon>Embryophyta</taxon>
        <taxon>Tracheophyta</taxon>
        <taxon>Spermatophyta</taxon>
        <taxon>Magnoliopsida</taxon>
        <taxon>eudicotyledons</taxon>
        <taxon>Gunneridae</taxon>
        <taxon>Pentapetalae</taxon>
        <taxon>rosids</taxon>
        <taxon>malvids</taxon>
        <taxon>Brassicales</taxon>
        <taxon>Brassicaceae</taxon>
        <taxon>Brassiceae</taxon>
        <taxon>Brassica</taxon>
    </lineage>
</organism>
<dbReference type="Proteomes" id="UP000266723">
    <property type="component" value="Unassembled WGS sequence"/>
</dbReference>
<proteinExistence type="predicted"/>
<keyword evidence="2" id="KW-1185">Reference proteome</keyword>
<evidence type="ECO:0000313" key="2">
    <source>
        <dbReference type="Proteomes" id="UP000266723"/>
    </source>
</evidence>
<reference evidence="1 2" key="1">
    <citation type="journal article" date="2020" name="BMC Genomics">
        <title>Intraspecific diversification of the crop wild relative Brassica cretica Lam. using demographic model selection.</title>
        <authorList>
            <person name="Kioukis A."/>
            <person name="Michalopoulou V.A."/>
            <person name="Briers L."/>
            <person name="Pirintsos S."/>
            <person name="Studholme D.J."/>
            <person name="Pavlidis P."/>
            <person name="Sarris P.F."/>
        </authorList>
    </citation>
    <scope>NUCLEOTIDE SEQUENCE [LARGE SCALE GENOMIC DNA]</scope>
    <source>
        <strain evidence="2">cv. PFS-1207/04</strain>
    </source>
</reference>
<sequence>MCFAAAGSEASVTYLHPSIPFEVWACMRNTVITVESVELGFCGMPFILDRTKGAPMDTFRLAELRV</sequence>
<accession>A0ABQ7AFM0</accession>